<comment type="caution">
    <text evidence="1">The sequence shown here is derived from an EMBL/GenBank/DDBJ whole genome shotgun (WGS) entry which is preliminary data.</text>
</comment>
<organism evidence="1 2">
    <name type="scientific">Clostridium beijerinckii</name>
    <name type="common">Clostridium MP</name>
    <dbReference type="NCBI Taxonomy" id="1520"/>
    <lineage>
        <taxon>Bacteria</taxon>
        <taxon>Bacillati</taxon>
        <taxon>Bacillota</taxon>
        <taxon>Clostridia</taxon>
        <taxon>Eubacteriales</taxon>
        <taxon>Clostridiaceae</taxon>
        <taxon>Clostridium</taxon>
    </lineage>
</organism>
<sequence>MKYIFYDELDDETLKYIEAEDEEEAWVLLTQRHSNMGKGAISVEKAKERYKLELVK</sequence>
<proteinExistence type="predicted"/>
<accession>A0AAX0B939</accession>
<dbReference type="RefSeq" id="WP_173711967.1">
    <property type="nucleotide sequence ID" value="NZ_CP107022.1"/>
</dbReference>
<reference evidence="1" key="2">
    <citation type="journal article" date="2022" name="Nat. Biotechnol.">
        <title>Carbon-negative production of acetone and isopropanol by gas fermentation at industrial pilot scale.</title>
        <authorList>
            <person name="Liew F.E."/>
            <person name="Nogle R."/>
            <person name="Abdalla T."/>
            <person name="Rasor B.J."/>
            <person name="Canter C."/>
            <person name="Jensen R.O."/>
            <person name="Wang L."/>
            <person name="Strutz J."/>
            <person name="Chirania P."/>
            <person name="De Tissera S."/>
            <person name="Mueller A.P."/>
            <person name="Ruan Z."/>
            <person name="Gao A."/>
            <person name="Tran L."/>
            <person name="Engle N.L."/>
            <person name="Bromley J.C."/>
            <person name="Daniell J."/>
            <person name="Conrado R."/>
            <person name="Tschaplinski T.J."/>
            <person name="Giannone R.J."/>
            <person name="Hettich R.L."/>
            <person name="Karim A.S."/>
            <person name="Simpson S.D."/>
            <person name="Brown S.D."/>
            <person name="Leang C."/>
            <person name="Jewett M.C."/>
            <person name="Kopke M."/>
        </authorList>
    </citation>
    <scope>NUCLEOTIDE SEQUENCE</scope>
    <source>
        <strain evidence="1">DJ080</strain>
    </source>
</reference>
<gene>
    <name evidence="1" type="ORF">B0H41_005155</name>
</gene>
<name>A0AAX0B939_CLOBE</name>
<protein>
    <submittedName>
        <fullName evidence="1">Uncharacterized protein</fullName>
    </submittedName>
</protein>
<dbReference type="EMBL" id="JABSWW010000001">
    <property type="protein sequence ID" value="NRT91476.1"/>
    <property type="molecule type" value="Genomic_DNA"/>
</dbReference>
<dbReference type="Proteomes" id="UP001193748">
    <property type="component" value="Unassembled WGS sequence"/>
</dbReference>
<reference evidence="1" key="1">
    <citation type="submission" date="2020-05" db="EMBL/GenBank/DDBJ databases">
        <authorList>
            <person name="Brown S."/>
            <person name="Huntemann M."/>
            <person name="Clum A."/>
            <person name="Spunde A."/>
            <person name="Palaniappan K."/>
            <person name="Ritter S."/>
            <person name="Mikhailova N."/>
            <person name="Chen I.-M."/>
            <person name="Stamatis D."/>
            <person name="Reddy T."/>
            <person name="O'Malley R."/>
            <person name="Daum C."/>
            <person name="Shapiro N."/>
            <person name="Ivanova N."/>
            <person name="Kyrpides N."/>
            <person name="Woyke T."/>
        </authorList>
    </citation>
    <scope>NUCLEOTIDE SEQUENCE</scope>
    <source>
        <strain evidence="1">DJ080</strain>
    </source>
</reference>
<dbReference type="AlphaFoldDB" id="A0AAX0B939"/>
<evidence type="ECO:0000313" key="1">
    <source>
        <dbReference type="EMBL" id="NRT91476.1"/>
    </source>
</evidence>
<evidence type="ECO:0000313" key="2">
    <source>
        <dbReference type="Proteomes" id="UP001193748"/>
    </source>
</evidence>